<feature type="non-terminal residue" evidence="1">
    <location>
        <position position="1"/>
    </location>
</feature>
<dbReference type="EMBL" id="CAJVPZ010035578">
    <property type="protein sequence ID" value="CAG8749388.1"/>
    <property type="molecule type" value="Genomic_DNA"/>
</dbReference>
<accession>A0A9N9ISC6</accession>
<dbReference type="Proteomes" id="UP000789396">
    <property type="component" value="Unassembled WGS sequence"/>
</dbReference>
<dbReference type="AlphaFoldDB" id="A0A9N9ISC6"/>
<keyword evidence="2" id="KW-1185">Reference proteome</keyword>
<evidence type="ECO:0000313" key="2">
    <source>
        <dbReference type="Proteomes" id="UP000789396"/>
    </source>
</evidence>
<sequence length="70" mass="8109">PHVKLNVRLNVDDNDGTSLTENYQSQEDYNTLFSDFNEEKLSDLIDDNSLIEETSLPEFESEEITIELEL</sequence>
<reference evidence="1" key="1">
    <citation type="submission" date="2021-06" db="EMBL/GenBank/DDBJ databases">
        <authorList>
            <person name="Kallberg Y."/>
            <person name="Tangrot J."/>
            <person name="Rosling A."/>
        </authorList>
    </citation>
    <scope>NUCLEOTIDE SEQUENCE</scope>
    <source>
        <strain evidence="1">IN212</strain>
    </source>
</reference>
<feature type="non-terminal residue" evidence="1">
    <location>
        <position position="70"/>
    </location>
</feature>
<proteinExistence type="predicted"/>
<dbReference type="OrthoDB" id="10527197at2759"/>
<gene>
    <name evidence="1" type="ORF">RFULGI_LOCUS13485</name>
</gene>
<comment type="caution">
    <text evidence="1">The sequence shown here is derived from an EMBL/GenBank/DDBJ whole genome shotgun (WGS) entry which is preliminary data.</text>
</comment>
<protein>
    <submittedName>
        <fullName evidence="1">16482_t:CDS:1</fullName>
    </submittedName>
</protein>
<organism evidence="1 2">
    <name type="scientific">Racocetra fulgida</name>
    <dbReference type="NCBI Taxonomy" id="60492"/>
    <lineage>
        <taxon>Eukaryota</taxon>
        <taxon>Fungi</taxon>
        <taxon>Fungi incertae sedis</taxon>
        <taxon>Mucoromycota</taxon>
        <taxon>Glomeromycotina</taxon>
        <taxon>Glomeromycetes</taxon>
        <taxon>Diversisporales</taxon>
        <taxon>Gigasporaceae</taxon>
        <taxon>Racocetra</taxon>
    </lineage>
</organism>
<name>A0A9N9ISC6_9GLOM</name>
<evidence type="ECO:0000313" key="1">
    <source>
        <dbReference type="EMBL" id="CAG8749388.1"/>
    </source>
</evidence>